<dbReference type="PANTHER" id="PTHR43667">
    <property type="entry name" value="CYCLOPROPANE-FATTY-ACYL-PHOSPHOLIPID SYNTHASE"/>
    <property type="match status" value="1"/>
</dbReference>
<dbReference type="Proteomes" id="UP001197114">
    <property type="component" value="Unassembled WGS sequence"/>
</dbReference>
<comment type="caution">
    <text evidence="7">The sequence shown here is derived from an EMBL/GenBank/DDBJ whole genome shotgun (WGS) entry which is preliminary data.</text>
</comment>
<organism evidence="7 8">
    <name type="scientific">Streptomyces anatolicus</name>
    <dbReference type="NCBI Taxonomy" id="2675858"/>
    <lineage>
        <taxon>Bacteria</taxon>
        <taxon>Bacillati</taxon>
        <taxon>Actinomycetota</taxon>
        <taxon>Actinomycetes</taxon>
        <taxon>Kitasatosporales</taxon>
        <taxon>Streptomycetaceae</taxon>
        <taxon>Streptomyces</taxon>
    </lineage>
</organism>
<evidence type="ECO:0000256" key="2">
    <source>
        <dbReference type="ARBA" id="ARBA00022603"/>
    </source>
</evidence>
<dbReference type="GO" id="GO:0032259">
    <property type="term" value="P:methylation"/>
    <property type="evidence" value="ECO:0007669"/>
    <property type="project" value="UniProtKB-KW"/>
</dbReference>
<keyword evidence="8" id="KW-1185">Reference proteome</keyword>
<dbReference type="Pfam" id="PF13649">
    <property type="entry name" value="Methyltransf_25"/>
    <property type="match status" value="1"/>
</dbReference>
<evidence type="ECO:0000256" key="5">
    <source>
        <dbReference type="ARBA" id="ARBA00023098"/>
    </source>
</evidence>
<evidence type="ECO:0000313" key="8">
    <source>
        <dbReference type="Proteomes" id="UP001197114"/>
    </source>
</evidence>
<dbReference type="GO" id="GO:0008168">
    <property type="term" value="F:methyltransferase activity"/>
    <property type="evidence" value="ECO:0007669"/>
    <property type="project" value="UniProtKB-KW"/>
</dbReference>
<evidence type="ECO:0000313" key="7">
    <source>
        <dbReference type="EMBL" id="MBW5423889.1"/>
    </source>
</evidence>
<keyword evidence="5" id="KW-0443">Lipid metabolism</keyword>
<dbReference type="EMBL" id="WMBF01000240">
    <property type="protein sequence ID" value="MBW5423889.1"/>
    <property type="molecule type" value="Genomic_DNA"/>
</dbReference>
<dbReference type="CDD" id="cd02440">
    <property type="entry name" value="AdoMet_MTases"/>
    <property type="match status" value="1"/>
</dbReference>
<dbReference type="SUPFAM" id="SSF53335">
    <property type="entry name" value="S-adenosyl-L-methionine-dependent methyltransferases"/>
    <property type="match status" value="1"/>
</dbReference>
<gene>
    <name evidence="7" type="ORF">GKQ77_20365</name>
</gene>
<evidence type="ECO:0000256" key="1">
    <source>
        <dbReference type="ARBA" id="ARBA00010815"/>
    </source>
</evidence>
<feature type="domain" description="Methyltransferase" evidence="6">
    <location>
        <begin position="21"/>
        <end position="116"/>
    </location>
</feature>
<evidence type="ECO:0000256" key="3">
    <source>
        <dbReference type="ARBA" id="ARBA00022679"/>
    </source>
</evidence>
<dbReference type="Gene3D" id="3.40.50.150">
    <property type="entry name" value="Vaccinia Virus protein VP39"/>
    <property type="match status" value="1"/>
</dbReference>
<proteinExistence type="inferred from homology"/>
<comment type="similarity">
    <text evidence="1">Belongs to the CFA/CMAS family.</text>
</comment>
<dbReference type="InterPro" id="IPR029063">
    <property type="entry name" value="SAM-dependent_MTases_sf"/>
</dbReference>
<dbReference type="InterPro" id="IPR050723">
    <property type="entry name" value="CFA/CMAS"/>
</dbReference>
<accession>A0ABS6YR30</accession>
<protein>
    <submittedName>
        <fullName evidence="7">Methyltransferase domain-containing protein</fullName>
    </submittedName>
</protein>
<evidence type="ECO:0000256" key="4">
    <source>
        <dbReference type="ARBA" id="ARBA00022691"/>
    </source>
</evidence>
<name>A0ABS6YR30_9ACTN</name>
<dbReference type="PANTHER" id="PTHR43667:SF1">
    <property type="entry name" value="CYCLOPROPANE-FATTY-ACYL-PHOSPHOLIPID SYNTHASE"/>
    <property type="match status" value="1"/>
</dbReference>
<sequence length="260" mass="27011">MSSGLNDRLFRAAAIGDGDRVLDIGCGAGDLTRTAARLAGRGHAVGVDISAPLLERARARTSAEGVKNVTYEKADAQTHVFPAGGYDVAISRGGVMFFADHAAAFSNIARALRPGGRLAFACPQAVGSGGEEAQAFGLLAKLLAESDGEGSGSGSGDGDAVDHAADRADAHAAMASLSDPDRIREALVAFDDVTVTPLPIRTYWGETPADAVDFMLSRPPGRTVAADRRAALEDVFRPYATDTGVRMRASVWLVTAVRQA</sequence>
<evidence type="ECO:0000259" key="6">
    <source>
        <dbReference type="Pfam" id="PF13649"/>
    </source>
</evidence>
<keyword evidence="3" id="KW-0808">Transferase</keyword>
<dbReference type="InterPro" id="IPR041698">
    <property type="entry name" value="Methyltransf_25"/>
</dbReference>
<keyword evidence="2 7" id="KW-0489">Methyltransferase</keyword>
<keyword evidence="4" id="KW-0949">S-adenosyl-L-methionine</keyword>
<reference evidence="7 8" key="1">
    <citation type="submission" date="2019-11" db="EMBL/GenBank/DDBJ databases">
        <authorList>
            <person name="Ay H."/>
        </authorList>
    </citation>
    <scope>NUCLEOTIDE SEQUENCE [LARGE SCALE GENOMIC DNA]</scope>
    <source>
        <strain evidence="7 8">BG9H</strain>
    </source>
</reference>